<dbReference type="WBParaSite" id="sdigi.contig93.g4146.t1">
    <property type="protein sequence ID" value="sdigi.contig93.g4146.t1"/>
    <property type="gene ID" value="sdigi.contig93.g4146"/>
</dbReference>
<proteinExistence type="predicted"/>
<evidence type="ECO:0000313" key="2">
    <source>
        <dbReference type="Proteomes" id="UP000887581"/>
    </source>
</evidence>
<accession>A0A915Q6J5</accession>
<name>A0A915Q6J5_9BILA</name>
<feature type="compositionally biased region" description="Polar residues" evidence="1">
    <location>
        <begin position="72"/>
        <end position="90"/>
    </location>
</feature>
<evidence type="ECO:0000256" key="1">
    <source>
        <dbReference type="SAM" id="MobiDB-lite"/>
    </source>
</evidence>
<feature type="compositionally biased region" description="Basic and acidic residues" evidence="1">
    <location>
        <begin position="93"/>
        <end position="106"/>
    </location>
</feature>
<evidence type="ECO:0000313" key="3">
    <source>
        <dbReference type="WBParaSite" id="sdigi.contig93.g4146.t1"/>
    </source>
</evidence>
<reference evidence="3" key="1">
    <citation type="submission" date="2022-11" db="UniProtKB">
        <authorList>
            <consortium name="WormBaseParasite"/>
        </authorList>
    </citation>
    <scope>IDENTIFICATION</scope>
</reference>
<keyword evidence="2" id="KW-1185">Reference proteome</keyword>
<sequence>MDSSSTYTDGNSSSVTVHKRLKLNKMTVRNSIWILKIPSEIETVHKADKNPLELNESLIQTKTALIKRHISVKTQPQSGTRTTETGSTVENENETKAEASWLEKARQVAQQSVR</sequence>
<dbReference type="Proteomes" id="UP000887581">
    <property type="component" value="Unplaced"/>
</dbReference>
<organism evidence="2 3">
    <name type="scientific">Setaria digitata</name>
    <dbReference type="NCBI Taxonomy" id="48799"/>
    <lineage>
        <taxon>Eukaryota</taxon>
        <taxon>Metazoa</taxon>
        <taxon>Ecdysozoa</taxon>
        <taxon>Nematoda</taxon>
        <taxon>Chromadorea</taxon>
        <taxon>Rhabditida</taxon>
        <taxon>Spirurina</taxon>
        <taxon>Spiruromorpha</taxon>
        <taxon>Filarioidea</taxon>
        <taxon>Setariidae</taxon>
        <taxon>Setaria</taxon>
    </lineage>
</organism>
<protein>
    <submittedName>
        <fullName evidence="3">Uncharacterized protein</fullName>
    </submittedName>
</protein>
<dbReference type="AlphaFoldDB" id="A0A915Q6J5"/>
<feature type="region of interest" description="Disordered" evidence="1">
    <location>
        <begin position="72"/>
        <end position="114"/>
    </location>
</feature>